<dbReference type="AlphaFoldDB" id="A0A183J972"/>
<dbReference type="Proteomes" id="UP000270296">
    <property type="component" value="Unassembled WGS sequence"/>
</dbReference>
<dbReference type="WBParaSite" id="SBAD_0001282801-mRNA-1">
    <property type="protein sequence ID" value="SBAD_0001282801-mRNA-1"/>
    <property type="gene ID" value="SBAD_0001282801"/>
</dbReference>
<dbReference type="SMART" id="SM00715">
    <property type="entry name" value="LA"/>
    <property type="match status" value="1"/>
</dbReference>
<feature type="transmembrane region" description="Helical" evidence="4">
    <location>
        <begin position="360"/>
        <end position="382"/>
    </location>
</feature>
<evidence type="ECO:0000313" key="6">
    <source>
        <dbReference type="EMBL" id="VDP48187.1"/>
    </source>
</evidence>
<keyword evidence="4" id="KW-0812">Transmembrane</keyword>
<dbReference type="InterPro" id="IPR006630">
    <property type="entry name" value="La_HTH"/>
</dbReference>
<dbReference type="GO" id="GO:0045727">
    <property type="term" value="P:positive regulation of translation"/>
    <property type="evidence" value="ECO:0007669"/>
    <property type="project" value="TreeGrafter"/>
</dbReference>
<feature type="region of interest" description="Disordered" evidence="3">
    <location>
        <begin position="36"/>
        <end position="63"/>
    </location>
</feature>
<evidence type="ECO:0000256" key="4">
    <source>
        <dbReference type="SAM" id="Phobius"/>
    </source>
</evidence>
<protein>
    <submittedName>
        <fullName evidence="8">HTH La-type RNA-binding domain-containing protein</fullName>
    </submittedName>
</protein>
<evidence type="ECO:0000256" key="3">
    <source>
        <dbReference type="SAM" id="MobiDB-lite"/>
    </source>
</evidence>
<dbReference type="SUPFAM" id="SSF46785">
    <property type="entry name" value="Winged helix' DNA-binding domain"/>
    <property type="match status" value="1"/>
</dbReference>
<feature type="domain" description="HTH La-type RNA-binding" evidence="5">
    <location>
        <begin position="322"/>
        <end position="421"/>
    </location>
</feature>
<dbReference type="InterPro" id="IPR036388">
    <property type="entry name" value="WH-like_DNA-bd_sf"/>
</dbReference>
<dbReference type="GO" id="GO:0010494">
    <property type="term" value="C:cytoplasmic stress granule"/>
    <property type="evidence" value="ECO:0007669"/>
    <property type="project" value="TreeGrafter"/>
</dbReference>
<name>A0A183J972_9BILA</name>
<evidence type="ECO:0000256" key="1">
    <source>
        <dbReference type="ARBA" id="ARBA00022884"/>
    </source>
</evidence>
<keyword evidence="7" id="KW-1185">Reference proteome</keyword>
<feature type="transmembrane region" description="Helical" evidence="4">
    <location>
        <begin position="319"/>
        <end position="340"/>
    </location>
</feature>
<evidence type="ECO:0000259" key="5">
    <source>
        <dbReference type="PROSITE" id="PS50961"/>
    </source>
</evidence>
<evidence type="ECO:0000256" key="2">
    <source>
        <dbReference type="PROSITE-ProRule" id="PRU00332"/>
    </source>
</evidence>
<dbReference type="InterPro" id="IPR045180">
    <property type="entry name" value="La_dom_prot"/>
</dbReference>
<dbReference type="Gene3D" id="1.10.10.10">
    <property type="entry name" value="Winged helix-like DNA-binding domain superfamily/Winged helix DNA-binding domain"/>
    <property type="match status" value="1"/>
</dbReference>
<dbReference type="PROSITE" id="PS50961">
    <property type="entry name" value="HTH_LA"/>
    <property type="match status" value="1"/>
</dbReference>
<keyword evidence="4" id="KW-1133">Transmembrane helix</keyword>
<reference evidence="6 7" key="2">
    <citation type="submission" date="2018-11" db="EMBL/GenBank/DDBJ databases">
        <authorList>
            <consortium name="Pathogen Informatics"/>
        </authorList>
    </citation>
    <scope>NUCLEOTIDE SEQUENCE [LARGE SCALE GENOMIC DNA]</scope>
</reference>
<keyword evidence="4" id="KW-0472">Membrane</keyword>
<dbReference type="OrthoDB" id="5876904at2759"/>
<gene>
    <name evidence="6" type="ORF">SBAD_LOCUS12420</name>
</gene>
<dbReference type="Pfam" id="PF05383">
    <property type="entry name" value="La"/>
    <property type="match status" value="1"/>
</dbReference>
<feature type="region of interest" description="Disordered" evidence="3">
    <location>
        <begin position="139"/>
        <end position="160"/>
    </location>
</feature>
<keyword evidence="1 2" id="KW-0694">RNA-binding</keyword>
<dbReference type="GO" id="GO:0003723">
    <property type="term" value="F:RNA binding"/>
    <property type="evidence" value="ECO:0007669"/>
    <property type="project" value="UniProtKB-UniRule"/>
</dbReference>
<dbReference type="GO" id="GO:0005829">
    <property type="term" value="C:cytosol"/>
    <property type="evidence" value="ECO:0007669"/>
    <property type="project" value="TreeGrafter"/>
</dbReference>
<sequence>GPSKSRDTQVSKNSQNSKKGSKYKWKNFDIDVEYASRVPTRPYRRSRGSTREGGSSGSAEFHPRNVYVNNSRYQTAMRYGAATDVQEVLPGESGFSSASTIAAAAPLPETDGAGSWNLGADGNDGANTSEMDDKRRLDKNKLISPGSNGGHYSGPPLTNREYKYRPRQQHRRNVETENAEVDDNFDYMELLDIQYAQYYAMTSVPPFELNPSNGAVDCSLVPSALSPHSNGEMVPGPAFVIVPTADELAVTAVSNGMTDSGTNSAIASPIVHVGGSQVASLGAPAVVPYISVSAFSPIIPTFMSVDEDILKEYIRKQMYAFLTCSYFLVSSFADFSEYYFSDENLQRDFFLRRKMDAQGFLPLSLIATTSFSVLSLLSVAFLSSAANAVRFQALQESVTVELSRDGVKVRARNEPTKWVIEKDMRSYIPEQRSFDSATNAVVVDVPSSVSQPVKKMNL</sequence>
<feature type="region of interest" description="Disordered" evidence="3">
    <location>
        <begin position="1"/>
        <end position="22"/>
    </location>
</feature>
<dbReference type="PANTHER" id="PTHR22792">
    <property type="entry name" value="LUPUS LA PROTEIN-RELATED"/>
    <property type="match status" value="1"/>
</dbReference>
<dbReference type="InterPro" id="IPR036390">
    <property type="entry name" value="WH_DNA-bd_sf"/>
</dbReference>
<reference evidence="8" key="1">
    <citation type="submission" date="2016-06" db="UniProtKB">
        <authorList>
            <consortium name="WormBaseParasite"/>
        </authorList>
    </citation>
    <scope>IDENTIFICATION</scope>
</reference>
<proteinExistence type="predicted"/>
<organism evidence="8">
    <name type="scientific">Soboliphyme baturini</name>
    <dbReference type="NCBI Taxonomy" id="241478"/>
    <lineage>
        <taxon>Eukaryota</taxon>
        <taxon>Metazoa</taxon>
        <taxon>Ecdysozoa</taxon>
        <taxon>Nematoda</taxon>
        <taxon>Enoplea</taxon>
        <taxon>Dorylaimia</taxon>
        <taxon>Dioctophymatida</taxon>
        <taxon>Dioctophymatoidea</taxon>
        <taxon>Soboliphymatidae</taxon>
        <taxon>Soboliphyme</taxon>
    </lineage>
</organism>
<dbReference type="PANTHER" id="PTHR22792:SF132">
    <property type="entry name" value="LA-RELATED PROTEIN 1"/>
    <property type="match status" value="1"/>
</dbReference>
<dbReference type="EMBL" id="UZAM01017747">
    <property type="protein sequence ID" value="VDP48187.1"/>
    <property type="molecule type" value="Genomic_DNA"/>
</dbReference>
<accession>A0A183J972</accession>
<evidence type="ECO:0000313" key="7">
    <source>
        <dbReference type="Proteomes" id="UP000270296"/>
    </source>
</evidence>
<evidence type="ECO:0000313" key="8">
    <source>
        <dbReference type="WBParaSite" id="SBAD_0001282801-mRNA-1"/>
    </source>
</evidence>